<gene>
    <name evidence="1" type="ORF">GKE73_17025</name>
</gene>
<proteinExistence type="predicted"/>
<organism evidence="1 2">
    <name type="scientific">Paludibacterium denitrificans</name>
    <dbReference type="NCBI Taxonomy" id="2675226"/>
    <lineage>
        <taxon>Bacteria</taxon>
        <taxon>Pseudomonadati</taxon>
        <taxon>Pseudomonadota</taxon>
        <taxon>Betaproteobacteria</taxon>
        <taxon>Neisseriales</taxon>
        <taxon>Chromobacteriaceae</taxon>
        <taxon>Paludibacterium</taxon>
    </lineage>
</organism>
<keyword evidence="2" id="KW-1185">Reference proteome</keyword>
<dbReference type="EMBL" id="WLYX01000001">
    <property type="protein sequence ID" value="MTD34120.1"/>
    <property type="molecule type" value="Genomic_DNA"/>
</dbReference>
<protein>
    <submittedName>
        <fullName evidence="1">Uncharacterized protein</fullName>
    </submittedName>
</protein>
<accession>A0A844GFM7</accession>
<dbReference type="Proteomes" id="UP000446658">
    <property type="component" value="Unassembled WGS sequence"/>
</dbReference>
<reference evidence="1 2" key="1">
    <citation type="submission" date="2019-11" db="EMBL/GenBank/DDBJ databases">
        <title>Draft genome sequence of Paludibacterium sp. dN18-1.</title>
        <authorList>
            <person name="Im W.-T."/>
        </authorList>
    </citation>
    <scope>NUCLEOTIDE SEQUENCE [LARGE SCALE GENOMIC DNA]</scope>
    <source>
        <strain evidence="2">dN 18-1</strain>
    </source>
</reference>
<dbReference type="RefSeq" id="WP_230371300.1">
    <property type="nucleotide sequence ID" value="NZ_WLYX01000001.1"/>
</dbReference>
<evidence type="ECO:0000313" key="1">
    <source>
        <dbReference type="EMBL" id="MTD34120.1"/>
    </source>
</evidence>
<dbReference type="AlphaFoldDB" id="A0A844GFM7"/>
<evidence type="ECO:0000313" key="2">
    <source>
        <dbReference type="Proteomes" id="UP000446658"/>
    </source>
</evidence>
<comment type="caution">
    <text evidence="1">The sequence shown here is derived from an EMBL/GenBank/DDBJ whole genome shotgun (WGS) entry which is preliminary data.</text>
</comment>
<name>A0A844GFM7_9NEIS</name>
<sequence length="146" mass="16801">MALFYDNIYRIVPDNVIPEDAEELNPLLEEGAIGQMINPAPYSKNASDEFLSKIEDWNAAALTFDPEDEKQISRIHSEKTDERVRELFKEAGYRSENDRMYVPTAIASNFMLYMASDIAQKNQLSLITGDWGASDWNKLFRRQRSS</sequence>